<dbReference type="EMBL" id="MAOE01000097">
    <property type="protein sequence ID" value="OJD61653.1"/>
    <property type="molecule type" value="Genomic_DNA"/>
</dbReference>
<evidence type="ECO:0000313" key="1">
    <source>
        <dbReference type="EMBL" id="OJD61653.1"/>
    </source>
</evidence>
<organism evidence="1 2">
    <name type="scientific">Bacillus albus</name>
    <dbReference type="NCBI Taxonomy" id="2026189"/>
    <lineage>
        <taxon>Bacteria</taxon>
        <taxon>Bacillati</taxon>
        <taxon>Bacillota</taxon>
        <taxon>Bacilli</taxon>
        <taxon>Bacillales</taxon>
        <taxon>Bacillaceae</taxon>
        <taxon>Bacillus</taxon>
        <taxon>Bacillus cereus group</taxon>
    </lineage>
</organism>
<dbReference type="AlphaFoldDB" id="A0A1J9UC77"/>
<protein>
    <submittedName>
        <fullName evidence="1">Uncharacterized protein</fullName>
    </submittedName>
</protein>
<evidence type="ECO:0000313" key="2">
    <source>
        <dbReference type="Proteomes" id="UP000181873"/>
    </source>
</evidence>
<dbReference type="RefSeq" id="WP_071758534.1">
    <property type="nucleotide sequence ID" value="NZ_CBCSIO010000058.1"/>
</dbReference>
<dbReference type="Proteomes" id="UP000181873">
    <property type="component" value="Unassembled WGS sequence"/>
</dbReference>
<reference evidence="1 2" key="1">
    <citation type="submission" date="2016-06" db="EMBL/GenBank/DDBJ databases">
        <title>First insights into the genetic diversity and population structure of in the Bacillus cereus group bacteria from diverse marine environments.</title>
        <authorList>
            <person name="Liu Y."/>
            <person name="Lai Q."/>
            <person name="Shao Z."/>
        </authorList>
    </citation>
    <scope>NUCLEOTIDE SEQUENCE [LARGE SCALE GENOMIC DNA]</scope>
    <source>
        <strain evidence="1 2">N35-10-2</strain>
    </source>
</reference>
<accession>A0A1J9UC77</accession>
<name>A0A1J9UC77_9BACI</name>
<proteinExistence type="predicted"/>
<sequence length="187" mass="22074">MAAPRKHIRILKTKEIEGMDMLWKTGTATREQMEREYNIKGDRLKKLCHSGYLEERTGKIVLGEKGIEKFKKEGKEYQYKTGINNAKHDIRLSEKYISLPKETRETWKTEKQLHSEAQKDLRYDDFKKRIVESHPQRKFQPTPDGAVYSEAHSGYIAIEVTTRNYKEIDIQQKQEFAKTFLSGYEQL</sequence>
<gene>
    <name evidence="1" type="ORF">BAU25_15100</name>
</gene>
<comment type="caution">
    <text evidence="1">The sequence shown here is derived from an EMBL/GenBank/DDBJ whole genome shotgun (WGS) entry which is preliminary data.</text>
</comment>